<evidence type="ECO:0000313" key="2">
    <source>
        <dbReference type="Proteomes" id="UP000291236"/>
    </source>
</evidence>
<dbReference type="EMBL" id="AP019368">
    <property type="protein sequence ID" value="BBH53756.1"/>
    <property type="molecule type" value="Genomic_DNA"/>
</dbReference>
<proteinExistence type="predicted"/>
<name>A0A4P2VKI0_FLUSA</name>
<dbReference type="AlphaFoldDB" id="A0A4P2VKI0"/>
<reference evidence="1 2" key="1">
    <citation type="submission" date="2018-12" db="EMBL/GenBank/DDBJ databases">
        <title>Rubrispira sanarue gen. nov., sp., nov., a member of the order Silvanigrellales, isolated from a brackish lake in Hamamatsu Japan.</title>
        <authorList>
            <person name="Maejima Y."/>
            <person name="Iino T."/>
            <person name="Muraguchi Y."/>
            <person name="Fukuda K."/>
            <person name="Nojiri H."/>
            <person name="Ohkuma M."/>
            <person name="Moriuchi R."/>
            <person name="Dohra H."/>
            <person name="Kimbara K."/>
            <person name="Shintani M."/>
        </authorList>
    </citation>
    <scope>NUCLEOTIDE SEQUENCE [LARGE SCALE GENOMIC DNA]</scope>
    <source>
        <strain evidence="1 2">RF1110005</strain>
    </source>
</reference>
<dbReference type="Proteomes" id="UP000291236">
    <property type="component" value="Chromosome"/>
</dbReference>
<evidence type="ECO:0000313" key="1">
    <source>
        <dbReference type="EMBL" id="BBH53756.1"/>
    </source>
</evidence>
<dbReference type="RefSeq" id="WP_130610248.1">
    <property type="nucleotide sequence ID" value="NZ_AP019368.1"/>
</dbReference>
<gene>
    <name evidence="1" type="ORF">JCM31447_22040</name>
</gene>
<sequence length="65" mass="7387">MKFNIVIIFAILFLPKNSFCIEKMEIIANKVSVSAKNKPMNIDQAKEFYKVPAVSIALIDKNKID</sequence>
<dbReference type="KEGG" id="sbf:JCM31447_22040"/>
<keyword evidence="2" id="KW-1185">Reference proteome</keyword>
<accession>A0A4P2VKI0</accession>
<protein>
    <submittedName>
        <fullName evidence="1">Uncharacterized protein</fullName>
    </submittedName>
</protein>
<organism evidence="1 2">
    <name type="scientific">Fluviispira sanaruensis</name>
    <dbReference type="NCBI Taxonomy" id="2493639"/>
    <lineage>
        <taxon>Bacteria</taxon>
        <taxon>Pseudomonadati</taxon>
        <taxon>Bdellovibrionota</taxon>
        <taxon>Oligoflexia</taxon>
        <taxon>Silvanigrellales</taxon>
        <taxon>Silvanigrellaceae</taxon>
        <taxon>Fluviispira</taxon>
    </lineage>
</organism>